<evidence type="ECO:0000313" key="2">
    <source>
        <dbReference type="EMBL" id="EDL75756.1"/>
    </source>
</evidence>
<name>A6KQK8_RAT</name>
<dbReference type="Proteomes" id="UP000234681">
    <property type="component" value="Chromosome 1"/>
</dbReference>
<feature type="region of interest" description="Disordered" evidence="1">
    <location>
        <begin position="1"/>
        <end position="21"/>
    </location>
</feature>
<organism evidence="3 4">
    <name type="scientific">Rattus norvegicus</name>
    <name type="common">Rat</name>
    <dbReference type="NCBI Taxonomy" id="10116"/>
    <lineage>
        <taxon>Eukaryota</taxon>
        <taxon>Metazoa</taxon>
        <taxon>Chordata</taxon>
        <taxon>Craniata</taxon>
        <taxon>Vertebrata</taxon>
        <taxon>Euteleostomi</taxon>
        <taxon>Mammalia</taxon>
        <taxon>Eutheria</taxon>
        <taxon>Euarchontoglires</taxon>
        <taxon>Glires</taxon>
        <taxon>Rodentia</taxon>
        <taxon>Myomorpha</taxon>
        <taxon>Muroidea</taxon>
        <taxon>Muridae</taxon>
        <taxon>Murinae</taxon>
        <taxon>Rattus</taxon>
    </lineage>
</organism>
<dbReference type="AlphaFoldDB" id="A6KQK8"/>
<evidence type="ECO:0000256" key="1">
    <source>
        <dbReference type="SAM" id="MobiDB-lite"/>
    </source>
</evidence>
<gene>
    <name evidence="3" type="primary">Ube2m_predicted</name>
    <name evidence="3" type="ORF">rCG_27455</name>
</gene>
<feature type="compositionally biased region" description="Polar residues" evidence="1">
    <location>
        <begin position="7"/>
        <end position="17"/>
    </location>
</feature>
<sequence length="111" mass="12171">MGLGHQAQATHPTTTGGPTRLLKGNVTAWPLPLPSVGWEVQVRSTSVYNEDKFVALGWVGPLTGMRRKQWKNQVISAPGPYTNIREPTSHFQSCPFMPCVGPPIWFLPGTC</sequence>
<dbReference type="EMBL" id="CH474090">
    <property type="protein sequence ID" value="EDL75758.1"/>
    <property type="molecule type" value="Genomic_DNA"/>
</dbReference>
<reference evidence="4" key="3">
    <citation type="submission" date="2005-09" db="EMBL/GenBank/DDBJ databases">
        <authorList>
            <person name="Mural R.J."/>
            <person name="Li P.W."/>
            <person name="Adams M.D."/>
            <person name="Amanatides P.G."/>
            <person name="Baden-Tillson H."/>
            <person name="Barnstead M."/>
            <person name="Chin S.H."/>
            <person name="Dew I."/>
            <person name="Evans C.A."/>
            <person name="Ferriera S."/>
            <person name="Flanigan M."/>
            <person name="Fosler C."/>
            <person name="Glodek A."/>
            <person name="Gu Z."/>
            <person name="Holt R.A."/>
            <person name="Jennings D."/>
            <person name="Kraft C.L."/>
            <person name="Lu F."/>
            <person name="Nguyen T."/>
            <person name="Nusskern D.R."/>
            <person name="Pfannkoch C.M."/>
            <person name="Sitter C."/>
            <person name="Sutton G.G."/>
            <person name="Venter J.C."/>
            <person name="Wang Z."/>
            <person name="Woodage T."/>
            <person name="Zheng X.H."/>
            <person name="Zhong F."/>
        </authorList>
    </citation>
    <scope>NUCLEOTIDE SEQUENCE [LARGE SCALE GENOMIC DNA]</scope>
    <source>
        <strain evidence="2">BN</strain>
        <strain evidence="4">BN, Sprague-Dawley</strain>
    </source>
</reference>
<reference evidence="3" key="2">
    <citation type="submission" date="2005-07" db="EMBL/GenBank/DDBJ databases">
        <authorList>
            <person name="Mural R.J."/>
            <person name="Li P.W."/>
            <person name="Adams M.D."/>
            <person name="Amanatides P.G."/>
            <person name="Baden-Tillson H."/>
            <person name="Barnstead M."/>
            <person name="Chin S.H."/>
            <person name="Dew I."/>
            <person name="Evans C.A."/>
            <person name="Ferriera S."/>
            <person name="Flanigan M."/>
            <person name="Fosler C."/>
            <person name="Glodek A."/>
            <person name="Gu Z."/>
            <person name="Holt R.A."/>
            <person name="Jennings D."/>
            <person name="Kraft C.L."/>
            <person name="Lu F."/>
            <person name="Nguyen T."/>
            <person name="Nusskern D.R."/>
            <person name="Pfannkoch C.M."/>
            <person name="Sitter C."/>
            <person name="Sutton G.G."/>
            <person name="Venter J.C."/>
            <person name="Wang Z."/>
            <person name="Woodage T."/>
            <person name="Zheng X.H."/>
            <person name="Zhong F."/>
        </authorList>
    </citation>
    <scope>NUCLEOTIDE SEQUENCE</scope>
    <source>
        <strain evidence="3">BN</strain>
        <strain evidence="4">BN, Sprague-Dawley</strain>
    </source>
</reference>
<evidence type="ECO:0000313" key="4">
    <source>
        <dbReference type="Proteomes" id="UP000234681"/>
    </source>
</evidence>
<proteinExistence type="predicted"/>
<dbReference type="EMBL" id="CH474090">
    <property type="protein sequence ID" value="EDL75757.1"/>
    <property type="molecule type" value="Genomic_DNA"/>
</dbReference>
<dbReference type="EMBL" id="CH474090">
    <property type="protein sequence ID" value="EDL75756.1"/>
    <property type="molecule type" value="Genomic_DNA"/>
</dbReference>
<evidence type="ECO:0000313" key="3">
    <source>
        <dbReference type="EMBL" id="EDL75757.1"/>
    </source>
</evidence>
<dbReference type="EMBL" id="CH474090">
    <property type="protein sequence ID" value="EDL75760.1"/>
    <property type="molecule type" value="Genomic_DNA"/>
</dbReference>
<accession>A6KQK8</accession>
<protein>
    <submittedName>
        <fullName evidence="3">Ubiquitin-conjugating enzyme E2M (UBC12 homolog, yeast) (Predicted), isoform CRA_b</fullName>
    </submittedName>
</protein>
<reference evidence="3" key="1">
    <citation type="journal article" date="2005" name="Genome Res.">
        <title>Gene and alternative splicing annotation with AIR.</title>
        <authorList>
            <person name="Florea L."/>
            <person name="Di Francesco V."/>
            <person name="Miller J."/>
            <person name="Turner R."/>
            <person name="Yao A."/>
            <person name="Harris M."/>
            <person name="Walenz B."/>
            <person name="Mobarry C."/>
            <person name="Merkulov G.V."/>
            <person name="Charlab R."/>
            <person name="Dew I."/>
            <person name="Deng Z."/>
            <person name="Istrail S."/>
            <person name="Li P."/>
            <person name="Sutton G."/>
        </authorList>
    </citation>
    <scope>NUCLEOTIDE SEQUENCE</scope>
    <source>
        <strain evidence="3">BN</strain>
    </source>
</reference>